<dbReference type="EMBL" id="AAOE01000039">
    <property type="protein sequence ID" value="EAR07533.1"/>
    <property type="molecule type" value="Genomic_DNA"/>
</dbReference>
<accession>A4BK00</accession>
<evidence type="ECO:0000313" key="2">
    <source>
        <dbReference type="Proteomes" id="UP000005953"/>
    </source>
</evidence>
<reference evidence="1 2" key="1">
    <citation type="submission" date="2006-02" db="EMBL/GenBank/DDBJ databases">
        <authorList>
            <person name="Pinhassi J."/>
            <person name="Pedros-Alio C."/>
            <person name="Ferriera S."/>
            <person name="Johnson J."/>
            <person name="Kravitz S."/>
            <person name="Halpern A."/>
            <person name="Remington K."/>
            <person name="Beeson K."/>
            <person name="Tran B."/>
            <person name="Rogers Y.-H."/>
            <person name="Friedman R."/>
            <person name="Venter J.C."/>
        </authorList>
    </citation>
    <scope>NUCLEOTIDE SEQUENCE [LARGE SCALE GENOMIC DNA]</scope>
    <source>
        <strain evidence="1 2">MED297</strain>
    </source>
</reference>
<keyword evidence="2" id="KW-1185">Reference proteome</keyword>
<dbReference type="Proteomes" id="UP000005953">
    <property type="component" value="Unassembled WGS sequence"/>
</dbReference>
<protein>
    <submittedName>
        <fullName evidence="1">Uncharacterized protein</fullName>
    </submittedName>
</protein>
<dbReference type="HOGENOM" id="CLU_3136230_0_0_6"/>
<dbReference type="AlphaFoldDB" id="A4BK00"/>
<sequence length="49" mass="5958">MDKWEPFELSEQEYIEVLTWWQSNHPGTSENKLNSECWDDWVQELLESA</sequence>
<name>A4BK00_9GAMM</name>
<proteinExistence type="predicted"/>
<evidence type="ECO:0000313" key="1">
    <source>
        <dbReference type="EMBL" id="EAR07533.1"/>
    </source>
</evidence>
<comment type="caution">
    <text evidence="1">The sequence shown here is derived from an EMBL/GenBank/DDBJ whole genome shotgun (WGS) entry which is preliminary data.</text>
</comment>
<organism evidence="1 2">
    <name type="scientific">Reinekea blandensis MED297</name>
    <dbReference type="NCBI Taxonomy" id="314283"/>
    <lineage>
        <taxon>Bacteria</taxon>
        <taxon>Pseudomonadati</taxon>
        <taxon>Pseudomonadota</taxon>
        <taxon>Gammaproteobacteria</taxon>
        <taxon>Oceanospirillales</taxon>
        <taxon>Saccharospirillaceae</taxon>
        <taxon>Reinekea</taxon>
    </lineage>
</organism>
<gene>
    <name evidence="1" type="ORF">MED297_04674</name>
</gene>